<keyword evidence="2" id="KW-0961">Cell wall biogenesis/degradation</keyword>
<dbReference type="PANTHER" id="PTHR30404:SF0">
    <property type="entry name" value="N-ACETYLMURAMOYL-L-ALANINE AMIDASE AMIC"/>
    <property type="match status" value="1"/>
</dbReference>
<dbReference type="EMBL" id="QPJJ01000009">
    <property type="protein sequence ID" value="RCW66444.1"/>
    <property type="molecule type" value="Genomic_DNA"/>
</dbReference>
<dbReference type="Gene3D" id="2.30.30.40">
    <property type="entry name" value="SH3 Domains"/>
    <property type="match status" value="1"/>
</dbReference>
<dbReference type="InterPro" id="IPR050695">
    <property type="entry name" value="N-acetylmuramoyl_amidase_3"/>
</dbReference>
<keyword evidence="1" id="KW-0378">Hydrolase</keyword>
<dbReference type="GO" id="GO:0071555">
    <property type="term" value="P:cell wall organization"/>
    <property type="evidence" value="ECO:0007669"/>
    <property type="project" value="UniProtKB-KW"/>
</dbReference>
<comment type="caution">
    <text evidence="5">The sequence shown here is derived from an EMBL/GenBank/DDBJ whole genome shotgun (WGS) entry which is preliminary data.</text>
</comment>
<feature type="domain" description="SH3b" evidence="4">
    <location>
        <begin position="26"/>
        <end position="88"/>
    </location>
</feature>
<evidence type="ECO:0000256" key="3">
    <source>
        <dbReference type="SAM" id="SignalP"/>
    </source>
</evidence>
<proteinExistence type="predicted"/>
<dbReference type="GO" id="GO:0009253">
    <property type="term" value="P:peptidoglycan catabolic process"/>
    <property type="evidence" value="ECO:0007669"/>
    <property type="project" value="InterPro"/>
</dbReference>
<dbReference type="PROSITE" id="PS51781">
    <property type="entry name" value="SH3B"/>
    <property type="match status" value="1"/>
</dbReference>
<name>A0A368XK80_9BACI</name>
<accession>A0A368XK80</accession>
<feature type="signal peptide" evidence="3">
    <location>
        <begin position="1"/>
        <end position="26"/>
    </location>
</feature>
<dbReference type="RefSeq" id="WP_245937456.1">
    <property type="nucleotide sequence ID" value="NZ_QPJJ01000009.1"/>
</dbReference>
<keyword evidence="6" id="KW-1185">Reference proteome</keyword>
<evidence type="ECO:0000259" key="4">
    <source>
        <dbReference type="PROSITE" id="PS51781"/>
    </source>
</evidence>
<dbReference type="InterPro" id="IPR002508">
    <property type="entry name" value="MurNAc-LAA_cat"/>
</dbReference>
<dbReference type="PANTHER" id="PTHR30404">
    <property type="entry name" value="N-ACETYLMURAMOYL-L-ALANINE AMIDASE"/>
    <property type="match status" value="1"/>
</dbReference>
<dbReference type="SMART" id="SM00287">
    <property type="entry name" value="SH3b"/>
    <property type="match status" value="1"/>
</dbReference>
<keyword evidence="3" id="KW-0732">Signal</keyword>
<dbReference type="Pfam" id="PF01520">
    <property type="entry name" value="Amidase_3"/>
    <property type="match status" value="1"/>
</dbReference>
<dbReference type="CDD" id="cd02696">
    <property type="entry name" value="MurNAc-LAA"/>
    <property type="match status" value="1"/>
</dbReference>
<organism evidence="5 6">
    <name type="scientific">Saliterribacillus persicus</name>
    <dbReference type="NCBI Taxonomy" id="930114"/>
    <lineage>
        <taxon>Bacteria</taxon>
        <taxon>Bacillati</taxon>
        <taxon>Bacillota</taxon>
        <taxon>Bacilli</taxon>
        <taxon>Bacillales</taxon>
        <taxon>Bacillaceae</taxon>
        <taxon>Saliterribacillus</taxon>
    </lineage>
</organism>
<gene>
    <name evidence="5" type="ORF">DFR57_109167</name>
</gene>
<evidence type="ECO:0000256" key="2">
    <source>
        <dbReference type="ARBA" id="ARBA00023316"/>
    </source>
</evidence>
<dbReference type="InterPro" id="IPR003646">
    <property type="entry name" value="SH3-like_bac-type"/>
</dbReference>
<evidence type="ECO:0000313" key="6">
    <source>
        <dbReference type="Proteomes" id="UP000252585"/>
    </source>
</evidence>
<dbReference type="SMART" id="SM00646">
    <property type="entry name" value="Ami_3"/>
    <property type="match status" value="1"/>
</dbReference>
<sequence length="300" mass="34074">MQKRLAVPVILCSLFIILSLTSMVYAENAKIDTNNLNVRSGPGLDFEVITQVNQPESYPIVEESGDWVKIQLNNEEGWITKDYITISESEIQEEEIEEEMSKEINSSPPSKSSSKVNKNKDFSDLLIVIDPGHGGRDVGAIGDSDAFEKDYTMRTAQLLKEKLEKLGANVKLTRTQDNYVPLTSRASFSNIQIADIFLSLHYNSTPEYPNAKGISTYYYSDRDEELANSIQYQMLSQTGMEDRRVHQEDLQVLRTNHRPSLLLELGFISNKEEEHNIQSKAFQDTLTRAIIMGISQHFQK</sequence>
<dbReference type="GO" id="GO:0030288">
    <property type="term" value="C:outer membrane-bounded periplasmic space"/>
    <property type="evidence" value="ECO:0007669"/>
    <property type="project" value="TreeGrafter"/>
</dbReference>
<dbReference type="Gene3D" id="3.40.630.40">
    <property type="entry name" value="Zn-dependent exopeptidases"/>
    <property type="match status" value="1"/>
</dbReference>
<evidence type="ECO:0000313" key="5">
    <source>
        <dbReference type="EMBL" id="RCW66444.1"/>
    </source>
</evidence>
<dbReference type="Proteomes" id="UP000252585">
    <property type="component" value="Unassembled WGS sequence"/>
</dbReference>
<feature type="chain" id="PRO_5016901777" evidence="3">
    <location>
        <begin position="27"/>
        <end position="300"/>
    </location>
</feature>
<protein>
    <submittedName>
        <fullName evidence="5">N-acetylmuramoyl-L-alanine amidase</fullName>
    </submittedName>
</protein>
<evidence type="ECO:0000256" key="1">
    <source>
        <dbReference type="ARBA" id="ARBA00022801"/>
    </source>
</evidence>
<reference evidence="5 6" key="1">
    <citation type="submission" date="2018-07" db="EMBL/GenBank/DDBJ databases">
        <title>Genomic Encyclopedia of Type Strains, Phase IV (KMG-IV): sequencing the most valuable type-strain genomes for metagenomic binning, comparative biology and taxonomic classification.</title>
        <authorList>
            <person name="Goeker M."/>
        </authorList>
    </citation>
    <scope>NUCLEOTIDE SEQUENCE [LARGE SCALE GENOMIC DNA]</scope>
    <source>
        <strain evidence="5 6">DSM 27696</strain>
    </source>
</reference>
<dbReference type="GO" id="GO:0008745">
    <property type="term" value="F:N-acetylmuramoyl-L-alanine amidase activity"/>
    <property type="evidence" value="ECO:0007669"/>
    <property type="project" value="InterPro"/>
</dbReference>
<dbReference type="SUPFAM" id="SSF53187">
    <property type="entry name" value="Zn-dependent exopeptidases"/>
    <property type="match status" value="1"/>
</dbReference>
<dbReference type="AlphaFoldDB" id="A0A368XK80"/>
<dbReference type="Pfam" id="PF08239">
    <property type="entry name" value="SH3_3"/>
    <property type="match status" value="1"/>
</dbReference>